<sequence>MAAAFAVLPAAAAVTGREFPIRSSAYCALFFKRVVENSFGSRALPFAVPSASPLHLSFGIAATSPSSTAAKPGAFYRTLESWKGYSR</sequence>
<accession>A0ACB9NWQ3</accession>
<organism evidence="1 2">
    <name type="scientific">Melastoma candidum</name>
    <dbReference type="NCBI Taxonomy" id="119954"/>
    <lineage>
        <taxon>Eukaryota</taxon>
        <taxon>Viridiplantae</taxon>
        <taxon>Streptophyta</taxon>
        <taxon>Embryophyta</taxon>
        <taxon>Tracheophyta</taxon>
        <taxon>Spermatophyta</taxon>
        <taxon>Magnoliopsida</taxon>
        <taxon>eudicotyledons</taxon>
        <taxon>Gunneridae</taxon>
        <taxon>Pentapetalae</taxon>
        <taxon>rosids</taxon>
        <taxon>malvids</taxon>
        <taxon>Myrtales</taxon>
        <taxon>Melastomataceae</taxon>
        <taxon>Melastomatoideae</taxon>
        <taxon>Melastomateae</taxon>
        <taxon>Melastoma</taxon>
    </lineage>
</organism>
<proteinExistence type="predicted"/>
<dbReference type="Proteomes" id="UP001057402">
    <property type="component" value="Chromosome 7"/>
</dbReference>
<comment type="caution">
    <text evidence="1">The sequence shown here is derived from an EMBL/GenBank/DDBJ whole genome shotgun (WGS) entry which is preliminary data.</text>
</comment>
<name>A0ACB9NWQ3_9MYRT</name>
<keyword evidence="2" id="KW-1185">Reference proteome</keyword>
<gene>
    <name evidence="1" type="ORF">MLD38_024246</name>
</gene>
<evidence type="ECO:0000313" key="2">
    <source>
        <dbReference type="Proteomes" id="UP001057402"/>
    </source>
</evidence>
<protein>
    <submittedName>
        <fullName evidence="1">Uncharacterized protein</fullName>
    </submittedName>
</protein>
<dbReference type="EMBL" id="CM042886">
    <property type="protein sequence ID" value="KAI4339286.1"/>
    <property type="molecule type" value="Genomic_DNA"/>
</dbReference>
<reference evidence="2" key="1">
    <citation type="journal article" date="2023" name="Front. Plant Sci.">
        <title>Chromosomal-level genome assembly of Melastoma candidum provides insights into trichome evolution.</title>
        <authorList>
            <person name="Zhong Y."/>
            <person name="Wu W."/>
            <person name="Sun C."/>
            <person name="Zou P."/>
            <person name="Liu Y."/>
            <person name="Dai S."/>
            <person name="Zhou R."/>
        </authorList>
    </citation>
    <scope>NUCLEOTIDE SEQUENCE [LARGE SCALE GENOMIC DNA]</scope>
</reference>
<evidence type="ECO:0000313" key="1">
    <source>
        <dbReference type="EMBL" id="KAI4339286.1"/>
    </source>
</evidence>